<comment type="similarity">
    <text evidence="5">Belongs to the GMC oxidoreductase family.</text>
</comment>
<dbReference type="GO" id="GO:0005737">
    <property type="term" value="C:cytoplasm"/>
    <property type="evidence" value="ECO:0007669"/>
    <property type="project" value="UniProtKB-SubCell"/>
</dbReference>
<dbReference type="EC" id="1.1.3.4" evidence="14"/>
<proteinExistence type="inferred from homology"/>
<keyword evidence="9" id="KW-0964">Secreted</keyword>
<keyword evidence="10" id="KW-0285">Flavoprotein</keyword>
<comment type="cofactor">
    <cofactor evidence="1 16">
        <name>FAD</name>
        <dbReference type="ChEBI" id="CHEBI:57692"/>
    </cofactor>
</comment>
<dbReference type="Pfam" id="PF00732">
    <property type="entry name" value="GMC_oxred_N"/>
    <property type="match status" value="1"/>
</dbReference>
<keyword evidence="9" id="KW-0272">Extracellular matrix</keyword>
<dbReference type="Proteomes" id="UP001153461">
    <property type="component" value="Unassembled WGS sequence"/>
</dbReference>
<evidence type="ECO:0000256" key="1">
    <source>
        <dbReference type="ARBA" id="ARBA00001974"/>
    </source>
</evidence>
<evidence type="ECO:0000256" key="4">
    <source>
        <dbReference type="ARBA" id="ARBA00004498"/>
    </source>
</evidence>
<dbReference type="SUPFAM" id="SSF54373">
    <property type="entry name" value="FAD-linked reductases, C-terminal domain"/>
    <property type="match status" value="1"/>
</dbReference>
<evidence type="ECO:0000259" key="18">
    <source>
        <dbReference type="PROSITE" id="PS00624"/>
    </source>
</evidence>
<organism evidence="19 20">
    <name type="scientific">Penicillium nalgiovense</name>
    <dbReference type="NCBI Taxonomy" id="60175"/>
    <lineage>
        <taxon>Eukaryota</taxon>
        <taxon>Fungi</taxon>
        <taxon>Dikarya</taxon>
        <taxon>Ascomycota</taxon>
        <taxon>Pezizomycotina</taxon>
        <taxon>Eurotiomycetes</taxon>
        <taxon>Eurotiomycetidae</taxon>
        <taxon>Eurotiales</taxon>
        <taxon>Aspergillaceae</taxon>
        <taxon>Penicillium</taxon>
    </lineage>
</organism>
<dbReference type="Gene3D" id="3.50.50.60">
    <property type="entry name" value="FAD/NAD(P)-binding domain"/>
    <property type="match status" value="1"/>
</dbReference>
<name>A0A9W4IP51_PENNA</name>
<dbReference type="PROSITE" id="PS00624">
    <property type="entry name" value="GMC_OXRED_2"/>
    <property type="match status" value="1"/>
</dbReference>
<feature type="binding site" evidence="16">
    <location>
        <begin position="559"/>
        <end position="560"/>
    </location>
    <ligand>
        <name>FAD</name>
        <dbReference type="ChEBI" id="CHEBI:57692"/>
    </ligand>
</feature>
<evidence type="ECO:0000256" key="16">
    <source>
        <dbReference type="PIRSR" id="PIRSR000137-2"/>
    </source>
</evidence>
<feature type="active site" description="Proton acceptor" evidence="15">
    <location>
        <position position="603"/>
    </location>
</feature>
<feature type="binding site" evidence="16">
    <location>
        <position position="593"/>
    </location>
    <ligand>
        <name>FAD</name>
        <dbReference type="ChEBI" id="CHEBI:57692"/>
    </ligand>
</feature>
<evidence type="ECO:0000256" key="17">
    <source>
        <dbReference type="SAM" id="Phobius"/>
    </source>
</evidence>
<comment type="caution">
    <text evidence="19">The sequence shown here is derived from an EMBL/GenBank/DDBJ whole genome shotgun (WGS) entry which is preliminary data.</text>
</comment>
<evidence type="ECO:0000256" key="13">
    <source>
        <dbReference type="ARBA" id="ARBA00049435"/>
    </source>
</evidence>
<dbReference type="Gene3D" id="3.30.560.10">
    <property type="entry name" value="Glucose Oxidase, domain 3"/>
    <property type="match status" value="1"/>
</dbReference>
<keyword evidence="17" id="KW-1133">Transmembrane helix</keyword>
<dbReference type="InterPro" id="IPR000172">
    <property type="entry name" value="GMC_OxRdtase_N"/>
</dbReference>
<dbReference type="EMBL" id="CAJVNV010000636">
    <property type="protein sequence ID" value="CAG8319401.1"/>
    <property type="molecule type" value="Genomic_DNA"/>
</dbReference>
<gene>
    <name evidence="19" type="ORF">PNAL_LOCUS10314</name>
</gene>
<dbReference type="Gene3D" id="4.10.450.10">
    <property type="entry name" value="Glucose Oxidase, domain 2"/>
    <property type="match status" value="1"/>
</dbReference>
<dbReference type="AlphaFoldDB" id="A0A9W4IP51"/>
<feature type="active site" description="Proton donor" evidence="15">
    <location>
        <position position="560"/>
    </location>
</feature>
<evidence type="ECO:0000256" key="6">
    <source>
        <dbReference type="ARBA" id="ARBA00011738"/>
    </source>
</evidence>
<evidence type="ECO:0000256" key="2">
    <source>
        <dbReference type="ARBA" id="ARBA00004191"/>
    </source>
</evidence>
<reference evidence="19" key="1">
    <citation type="submission" date="2021-07" db="EMBL/GenBank/DDBJ databases">
        <authorList>
            <person name="Branca A.L. A."/>
        </authorList>
    </citation>
    <scope>NUCLEOTIDE SEQUENCE</scope>
</reference>
<evidence type="ECO:0000256" key="8">
    <source>
        <dbReference type="ARBA" id="ARBA00022512"/>
    </source>
</evidence>
<comment type="subcellular location">
    <subcellularLocation>
        <location evidence="3">Cytoplasm</location>
    </subcellularLocation>
    <subcellularLocation>
        <location evidence="2">Secreted</location>
        <location evidence="2">Cell wall</location>
    </subcellularLocation>
    <subcellularLocation>
        <location evidence="4">Secreted</location>
        <location evidence="4">Extracellular space</location>
        <location evidence="4">Extracellular matrix</location>
    </subcellularLocation>
</comment>
<feature type="domain" description="Glucose-methanol-choline oxidoreductase N-terminal" evidence="18">
    <location>
        <begin position="335"/>
        <end position="349"/>
    </location>
</feature>
<keyword evidence="17" id="KW-0812">Transmembrane</keyword>
<feature type="transmembrane region" description="Helical" evidence="17">
    <location>
        <begin position="20"/>
        <end position="42"/>
    </location>
</feature>
<evidence type="ECO:0000256" key="14">
    <source>
        <dbReference type="ARBA" id="ARBA00049722"/>
    </source>
</evidence>
<dbReference type="OrthoDB" id="269227at2759"/>
<evidence type="ECO:0000313" key="19">
    <source>
        <dbReference type="EMBL" id="CAG8319401.1"/>
    </source>
</evidence>
<sequence>MYTNLFFSFRFCVHCPLGYFFLIMKSTIITSILFSVAAVQAYSPAEQIDVQSHLLSDPTKVEGKTYDYVIAGGGLTGLTVAAKLSENPKIKVLVIEKGFYESNDGPIIEDPNAYGEIFGTSVDQNYLTVPLINNRTGEIKSGLGLGGSTLINGNSWTRPDKVQIDSWEKVFGMEGWNWDNVFQYMQKAERSRPPTAAQIEAGHFYDPACHGTDGTVHAGPRDNGKPWSPLMRALMNTVSAFGVPVQKDFHCGHPRGVSMIPNNLHENQIRADAAREWLLPNYQRDNLQILTGQKVGKVLFNQTASDPRAVGVNFGTNKAVNFNVYAEQEVLLAAGSAISPLILEYSGIGIKSVLDKAGVKQLLELPVGLNMQDQTTTTVRSRANNAPGQGQAAYFANFTEVLGDHAAQGIELLDTKLDQWAEETVARGGFHNVTALKIQYENYRNWLLDEDVAFAELFFDTEGKINFDIWNLIPFTRGSVHILSNDPYLWQYANDPKFFMNELDLLGQAAATKLGRELSSAGEMKKYYAGETIPGDNLPQDATVEQWEDYVMMNFRPNWHAVSTCSMMSRELGGVVDATAKVYGTQGLRIVDGSIPPTQVSSHVMTVFYGMALRIAESVLEDYAKKA</sequence>
<dbReference type="PANTHER" id="PTHR11552">
    <property type="entry name" value="GLUCOSE-METHANOL-CHOLINE GMC OXIDOREDUCTASE"/>
    <property type="match status" value="1"/>
</dbReference>
<keyword evidence="17" id="KW-0472">Membrane</keyword>
<dbReference type="PANTHER" id="PTHR11552:SF201">
    <property type="entry name" value="GLUCOSE-METHANOL-CHOLINE OXIDOREDUCTASE N-TERMINAL DOMAIN-CONTAINING PROTEIN"/>
    <property type="match status" value="1"/>
</dbReference>
<evidence type="ECO:0000256" key="7">
    <source>
        <dbReference type="ARBA" id="ARBA00022490"/>
    </source>
</evidence>
<protein>
    <recommendedName>
        <fullName evidence="14">glucose oxidase</fullName>
        <ecNumber evidence="14">1.1.3.4</ecNumber>
    </recommendedName>
</protein>
<dbReference type="InterPro" id="IPR007867">
    <property type="entry name" value="GMC_OxRtase_C"/>
</dbReference>
<comment type="subunit">
    <text evidence="6">Homodimer.</text>
</comment>
<dbReference type="SUPFAM" id="SSF51905">
    <property type="entry name" value="FAD/NAD(P)-binding domain"/>
    <property type="match status" value="1"/>
</dbReference>
<keyword evidence="8" id="KW-0134">Cell wall</keyword>
<comment type="catalytic activity">
    <reaction evidence="13">
        <text>beta-D-glucose + O2 = D-glucono-1,5-lactone + H2O2</text>
        <dbReference type="Rhea" id="RHEA:11428"/>
        <dbReference type="ChEBI" id="CHEBI:15379"/>
        <dbReference type="ChEBI" id="CHEBI:15903"/>
        <dbReference type="ChEBI" id="CHEBI:16217"/>
        <dbReference type="ChEBI" id="CHEBI:16240"/>
        <dbReference type="EC" id="1.1.3.4"/>
    </reaction>
    <physiologicalReaction direction="left-to-right" evidence="13">
        <dbReference type="Rhea" id="RHEA:11429"/>
    </physiologicalReaction>
</comment>
<keyword evidence="11 16" id="KW-0274">FAD</keyword>
<evidence type="ECO:0000256" key="11">
    <source>
        <dbReference type="ARBA" id="ARBA00022827"/>
    </source>
</evidence>
<dbReference type="Pfam" id="PF05199">
    <property type="entry name" value="GMC_oxred_C"/>
    <property type="match status" value="1"/>
</dbReference>
<evidence type="ECO:0000256" key="9">
    <source>
        <dbReference type="ARBA" id="ARBA00022530"/>
    </source>
</evidence>
<evidence type="ECO:0000256" key="3">
    <source>
        <dbReference type="ARBA" id="ARBA00004496"/>
    </source>
</evidence>
<keyword evidence="12" id="KW-0560">Oxidoreductase</keyword>
<accession>A0A9W4IP51</accession>
<evidence type="ECO:0000313" key="20">
    <source>
        <dbReference type="Proteomes" id="UP001153461"/>
    </source>
</evidence>
<keyword evidence="7" id="KW-0963">Cytoplasm</keyword>
<evidence type="ECO:0000256" key="5">
    <source>
        <dbReference type="ARBA" id="ARBA00010790"/>
    </source>
</evidence>
<dbReference type="GO" id="GO:0050660">
    <property type="term" value="F:flavin adenine dinucleotide binding"/>
    <property type="evidence" value="ECO:0007669"/>
    <property type="project" value="InterPro"/>
</dbReference>
<dbReference type="GO" id="GO:0046562">
    <property type="term" value="F:beta-D-glucose oxidase activity"/>
    <property type="evidence" value="ECO:0007669"/>
    <property type="project" value="UniProtKB-EC"/>
</dbReference>
<dbReference type="InterPro" id="IPR012132">
    <property type="entry name" value="GMC_OxRdtase"/>
</dbReference>
<evidence type="ECO:0000256" key="10">
    <source>
        <dbReference type="ARBA" id="ARBA00022630"/>
    </source>
</evidence>
<evidence type="ECO:0000256" key="12">
    <source>
        <dbReference type="ARBA" id="ARBA00023002"/>
    </source>
</evidence>
<dbReference type="PIRSF" id="PIRSF000137">
    <property type="entry name" value="Alcohol_oxidase"/>
    <property type="match status" value="1"/>
</dbReference>
<feature type="binding site" evidence="16">
    <location>
        <position position="295"/>
    </location>
    <ligand>
        <name>FAD</name>
        <dbReference type="ChEBI" id="CHEBI:57692"/>
    </ligand>
</feature>
<evidence type="ECO:0000256" key="15">
    <source>
        <dbReference type="PIRSR" id="PIRSR000137-1"/>
    </source>
</evidence>
<dbReference type="InterPro" id="IPR036188">
    <property type="entry name" value="FAD/NAD-bd_sf"/>
</dbReference>
<dbReference type="InterPro" id="IPR027424">
    <property type="entry name" value="Glucose_Oxidase_domain_2"/>
</dbReference>